<organism evidence="7 8">
    <name type="scientific">Pseudonocardia eucalypti</name>
    <dbReference type="NCBI Taxonomy" id="648755"/>
    <lineage>
        <taxon>Bacteria</taxon>
        <taxon>Bacillati</taxon>
        <taxon>Actinomycetota</taxon>
        <taxon>Actinomycetes</taxon>
        <taxon>Pseudonocardiales</taxon>
        <taxon>Pseudonocardiaceae</taxon>
        <taxon>Pseudonocardia</taxon>
    </lineage>
</organism>
<evidence type="ECO:0000256" key="2">
    <source>
        <dbReference type="ARBA" id="ARBA00022475"/>
    </source>
</evidence>
<evidence type="ECO:0000256" key="4">
    <source>
        <dbReference type="ARBA" id="ARBA00022989"/>
    </source>
</evidence>
<feature type="transmembrane region" description="Helical" evidence="6">
    <location>
        <begin position="28"/>
        <end position="60"/>
    </location>
</feature>
<protein>
    <submittedName>
        <fullName evidence="7">Uncharacterized protein</fullName>
    </submittedName>
</protein>
<dbReference type="InterPro" id="IPR019108">
    <property type="entry name" value="Caa3_assmbl_CtaG-rel"/>
</dbReference>
<keyword evidence="5 6" id="KW-0472">Membrane</keyword>
<name>A0ABP9QFJ4_9PSEU</name>
<evidence type="ECO:0000256" key="3">
    <source>
        <dbReference type="ARBA" id="ARBA00022692"/>
    </source>
</evidence>
<dbReference type="Proteomes" id="UP001428817">
    <property type="component" value="Unassembled WGS sequence"/>
</dbReference>
<feature type="transmembrane region" description="Helical" evidence="6">
    <location>
        <begin position="80"/>
        <end position="98"/>
    </location>
</feature>
<comment type="subcellular location">
    <subcellularLocation>
        <location evidence="1">Cell membrane</location>
        <topology evidence="1">Multi-pass membrane protein</topology>
    </subcellularLocation>
</comment>
<keyword evidence="3 6" id="KW-0812">Transmembrane</keyword>
<evidence type="ECO:0000313" key="7">
    <source>
        <dbReference type="EMBL" id="GAA5161119.1"/>
    </source>
</evidence>
<sequence length="139" mass="15407">MGTGLFGAGWLYFWTRFRIHSTPRRDPYLVSLGISVAEVVPHGALGLAVWLGLLLAPAYYLTLGQTWGPAPRLDQTLGAGVLWVGGDLAGLPFLGVVLRRLTREDAAQAALEDAELAVREQTGLWWEDHPELAERFRRR</sequence>
<evidence type="ECO:0000256" key="5">
    <source>
        <dbReference type="ARBA" id="ARBA00023136"/>
    </source>
</evidence>
<gene>
    <name evidence="7" type="ORF">GCM10023321_44840</name>
</gene>
<keyword evidence="4 6" id="KW-1133">Transmembrane helix</keyword>
<proteinExistence type="predicted"/>
<evidence type="ECO:0000313" key="8">
    <source>
        <dbReference type="Proteomes" id="UP001428817"/>
    </source>
</evidence>
<keyword evidence="8" id="KW-1185">Reference proteome</keyword>
<comment type="caution">
    <text evidence="7">The sequence shown here is derived from an EMBL/GenBank/DDBJ whole genome shotgun (WGS) entry which is preliminary data.</text>
</comment>
<dbReference type="Pfam" id="PF09678">
    <property type="entry name" value="Caa3_CtaG"/>
    <property type="match status" value="1"/>
</dbReference>
<accession>A0ABP9QFJ4</accession>
<reference evidence="8" key="1">
    <citation type="journal article" date="2019" name="Int. J. Syst. Evol. Microbiol.">
        <title>The Global Catalogue of Microorganisms (GCM) 10K type strain sequencing project: providing services to taxonomists for standard genome sequencing and annotation.</title>
        <authorList>
            <consortium name="The Broad Institute Genomics Platform"/>
            <consortium name="The Broad Institute Genome Sequencing Center for Infectious Disease"/>
            <person name="Wu L."/>
            <person name="Ma J."/>
        </authorList>
    </citation>
    <scope>NUCLEOTIDE SEQUENCE [LARGE SCALE GENOMIC DNA]</scope>
    <source>
        <strain evidence="8">JCM 18303</strain>
    </source>
</reference>
<evidence type="ECO:0000256" key="1">
    <source>
        <dbReference type="ARBA" id="ARBA00004651"/>
    </source>
</evidence>
<dbReference type="EMBL" id="BAABJP010000022">
    <property type="protein sequence ID" value="GAA5161119.1"/>
    <property type="molecule type" value="Genomic_DNA"/>
</dbReference>
<evidence type="ECO:0000256" key="6">
    <source>
        <dbReference type="SAM" id="Phobius"/>
    </source>
</evidence>
<keyword evidence="2" id="KW-1003">Cell membrane</keyword>